<keyword evidence="1" id="KW-0614">Plasmid</keyword>
<gene>
    <name evidence="1" type="ORF">HUK68_21325</name>
</gene>
<name>A0A6N1XC94_9BURK</name>
<proteinExistence type="predicted"/>
<geneLocation type="plasmid" evidence="1 2">
    <name>unnamed1</name>
</geneLocation>
<organism evidence="1 2">
    <name type="scientific">Comamonas antarctica</name>
    <dbReference type="NCBI Taxonomy" id="2743470"/>
    <lineage>
        <taxon>Bacteria</taxon>
        <taxon>Pseudomonadati</taxon>
        <taxon>Pseudomonadota</taxon>
        <taxon>Betaproteobacteria</taxon>
        <taxon>Burkholderiales</taxon>
        <taxon>Comamonadaceae</taxon>
        <taxon>Comamonas</taxon>
    </lineage>
</organism>
<accession>A0A6N1XC94</accession>
<dbReference type="KEGG" id="aant:HUK68_21325"/>
<sequence>MIPEQLIGLVRDIIRLRRDTSLEANKERELALEKIQIIGRTATFFQWLRWHEKTARHVLGDDMQPQ</sequence>
<reference evidence="1 2" key="1">
    <citation type="submission" date="2020-06" db="EMBL/GenBank/DDBJ databases">
        <title>Acidovorax antarctica sp. nov., isolated from Corinth ice sheet soil, Antarctic Fields Peninsula.</title>
        <authorList>
            <person name="Xu Q."/>
            <person name="Peng F."/>
        </authorList>
    </citation>
    <scope>NUCLEOTIDE SEQUENCE [LARGE SCALE GENOMIC DNA]</scope>
    <source>
        <strain evidence="1 2">16-35-5</strain>
        <plasmid evidence="1 2">unnamed1</plasmid>
    </source>
</reference>
<dbReference type="Proteomes" id="UP000509579">
    <property type="component" value="Plasmid unnamed1"/>
</dbReference>
<evidence type="ECO:0000313" key="1">
    <source>
        <dbReference type="EMBL" id="QKV55460.1"/>
    </source>
</evidence>
<dbReference type="EMBL" id="CP054841">
    <property type="protein sequence ID" value="QKV55460.1"/>
    <property type="molecule type" value="Genomic_DNA"/>
</dbReference>
<evidence type="ECO:0000313" key="2">
    <source>
        <dbReference type="Proteomes" id="UP000509579"/>
    </source>
</evidence>
<keyword evidence="2" id="KW-1185">Reference proteome</keyword>
<dbReference type="AlphaFoldDB" id="A0A6N1XC94"/>
<protein>
    <submittedName>
        <fullName evidence="1">Uncharacterized protein</fullName>
    </submittedName>
</protein>